<dbReference type="PANTHER" id="PTHR48104:SF30">
    <property type="entry name" value="METACASPASE-1"/>
    <property type="match status" value="1"/>
</dbReference>
<dbReference type="Pfam" id="PF00656">
    <property type="entry name" value="Peptidase_C14"/>
    <property type="match status" value="1"/>
</dbReference>
<evidence type="ECO:0000313" key="5">
    <source>
        <dbReference type="Proteomes" id="UP000772434"/>
    </source>
</evidence>
<dbReference type="OrthoDB" id="3223806at2759"/>
<dbReference type="Proteomes" id="UP000772434">
    <property type="component" value="Unassembled WGS sequence"/>
</dbReference>
<evidence type="ECO:0000259" key="3">
    <source>
        <dbReference type="Pfam" id="PF00656"/>
    </source>
</evidence>
<feature type="domain" description="Peptidase C14 caspase" evidence="3">
    <location>
        <begin position="4"/>
        <end position="232"/>
    </location>
</feature>
<evidence type="ECO:0000313" key="4">
    <source>
        <dbReference type="EMBL" id="KAF9068251.1"/>
    </source>
</evidence>
<dbReference type="GO" id="GO:0006508">
    <property type="term" value="P:proteolysis"/>
    <property type="evidence" value="ECO:0007669"/>
    <property type="project" value="InterPro"/>
</dbReference>
<comment type="caution">
    <text evidence="4">The sequence shown here is derived from an EMBL/GenBank/DDBJ whole genome shotgun (WGS) entry which is preliminary data.</text>
</comment>
<dbReference type="InterPro" id="IPR050452">
    <property type="entry name" value="Metacaspase"/>
</dbReference>
<evidence type="ECO:0000256" key="1">
    <source>
        <dbReference type="ARBA" id="ARBA00009005"/>
    </source>
</evidence>
<feature type="compositionally biased region" description="Polar residues" evidence="2">
    <location>
        <begin position="688"/>
        <end position="698"/>
    </location>
</feature>
<dbReference type="PANTHER" id="PTHR48104">
    <property type="entry name" value="METACASPASE-4"/>
    <property type="match status" value="1"/>
</dbReference>
<dbReference type="EMBL" id="JADNRY010000063">
    <property type="protein sequence ID" value="KAF9068251.1"/>
    <property type="molecule type" value="Genomic_DNA"/>
</dbReference>
<dbReference type="InterPro" id="IPR011600">
    <property type="entry name" value="Pept_C14_caspase"/>
</dbReference>
<proteinExistence type="inferred from homology"/>
<dbReference type="Gene3D" id="3.40.50.1460">
    <property type="match status" value="1"/>
</dbReference>
<comment type="similarity">
    <text evidence="1">Belongs to the peptidase C14B family.</text>
</comment>
<reference evidence="4" key="1">
    <citation type="submission" date="2020-11" db="EMBL/GenBank/DDBJ databases">
        <authorList>
            <consortium name="DOE Joint Genome Institute"/>
            <person name="Ahrendt S."/>
            <person name="Riley R."/>
            <person name="Andreopoulos W."/>
            <person name="Labutti K."/>
            <person name="Pangilinan J."/>
            <person name="Ruiz-Duenas F.J."/>
            <person name="Barrasa J.M."/>
            <person name="Sanchez-Garcia M."/>
            <person name="Camarero S."/>
            <person name="Miyauchi S."/>
            <person name="Serrano A."/>
            <person name="Linde D."/>
            <person name="Babiker R."/>
            <person name="Drula E."/>
            <person name="Ayuso-Fernandez I."/>
            <person name="Pacheco R."/>
            <person name="Padilla G."/>
            <person name="Ferreira P."/>
            <person name="Barriuso J."/>
            <person name="Kellner H."/>
            <person name="Castanera R."/>
            <person name="Alfaro M."/>
            <person name="Ramirez L."/>
            <person name="Pisabarro A.G."/>
            <person name="Kuo A."/>
            <person name="Tritt A."/>
            <person name="Lipzen A."/>
            <person name="He G."/>
            <person name="Yan M."/>
            <person name="Ng V."/>
            <person name="Cullen D."/>
            <person name="Martin F."/>
            <person name="Rosso M.-N."/>
            <person name="Henrissat B."/>
            <person name="Hibbett D."/>
            <person name="Martinez A.T."/>
            <person name="Grigoriev I.V."/>
        </authorList>
    </citation>
    <scope>NUCLEOTIDE SEQUENCE</scope>
    <source>
        <strain evidence="4">AH 40177</strain>
    </source>
</reference>
<evidence type="ECO:0000256" key="2">
    <source>
        <dbReference type="SAM" id="MobiDB-lite"/>
    </source>
</evidence>
<protein>
    <recommendedName>
        <fullName evidence="3">Peptidase C14 caspase domain-containing protein</fullName>
    </recommendedName>
</protein>
<dbReference type="GO" id="GO:0004197">
    <property type="term" value="F:cysteine-type endopeptidase activity"/>
    <property type="evidence" value="ECO:0007669"/>
    <property type="project" value="InterPro"/>
</dbReference>
<feature type="compositionally biased region" description="Polar residues" evidence="2">
    <location>
        <begin position="643"/>
        <end position="660"/>
    </location>
</feature>
<sequence>MFTKYLTSTLGVPPTQIKNLRDKAATKVAIEKAIKELGDDPSVPEDAALLLFFAGHGAEVDAPTNRPSGHVKGKIQMLLPHDFNPQVKADEATHGQGLLDVEFARLLEELATKKSDNITVIVDSCHSGSCTRSYLLDDSKLAIRGVELPDNFVIAVQQLLNDFMADDETRAYVPSAGYETIGHGSHMLLAGCMQGEEAKENKGHGAFTTALLNLFRDHGVDKLTYRDVIDKLPDLPSQHPQCEGANMTRFLFNGQIHSTQVLHNLSSDPNSKELILEGGDAHGITTGAEFAVYEDDKMEKQLGTVTVTSSTAFSSVCISTDLDPSSLSPRAFAKMTRVGDGFDVRLLVPMHNDFLRPIRRVALEMESTEETKRRFFMVDRMDENPDLILTLENQQVHFEIGDRVCREHGMERMSTSVPVKGIDDISRVLLSSADFYWHLRRSKRENKLSGSGKVTINCVRLVKESDGTYLPDSQRTDFNVNGVVAVNVDDGFQYGFKINNQSKVPLYAALFFFDVGDLSITKVYVPGRARYNIADASIPAGGTLTIGYGSSGTVPRIFCLKEHQKVAIGYLKLFLSNKYVDFSNIEQNSPFDSSRGTNRPSTRTKDLYEAICITVVQKNVPVIGTISETRPPQAEVVPLKVISSDSSPQTNPAPSTSSEQAVIPHRSKSLTELREEDEVSESAAVGSQAEQWDVGSSSDYTPGLPYQAKDFINKFYSGLEPWVDVDTDNTHIIVKTVHGLVESLMASRFSFPQQMLFRFLQGIDASSNPQYVSNLQKYYSSLSMPGGPPLESELTTSPRFSSSWRT</sequence>
<name>A0A9P5U6R0_9AGAR</name>
<dbReference type="GO" id="GO:0005737">
    <property type="term" value="C:cytoplasm"/>
    <property type="evidence" value="ECO:0007669"/>
    <property type="project" value="TreeGrafter"/>
</dbReference>
<keyword evidence="5" id="KW-1185">Reference proteome</keyword>
<accession>A0A9P5U6R0</accession>
<gene>
    <name evidence="4" type="ORF">BDP27DRAFT_834484</name>
</gene>
<dbReference type="AlphaFoldDB" id="A0A9P5U6R0"/>
<organism evidence="4 5">
    <name type="scientific">Rhodocollybia butyracea</name>
    <dbReference type="NCBI Taxonomy" id="206335"/>
    <lineage>
        <taxon>Eukaryota</taxon>
        <taxon>Fungi</taxon>
        <taxon>Dikarya</taxon>
        <taxon>Basidiomycota</taxon>
        <taxon>Agaricomycotina</taxon>
        <taxon>Agaricomycetes</taxon>
        <taxon>Agaricomycetidae</taxon>
        <taxon>Agaricales</taxon>
        <taxon>Marasmiineae</taxon>
        <taxon>Omphalotaceae</taxon>
        <taxon>Rhodocollybia</taxon>
    </lineage>
</organism>
<feature type="region of interest" description="Disordered" evidence="2">
    <location>
        <begin position="641"/>
        <end position="698"/>
    </location>
</feature>